<name>A0AA97DAK6_9FIRM</name>
<keyword evidence="8 10" id="KW-0119">Carbohydrate metabolism</keyword>
<dbReference type="CDD" id="cd04300">
    <property type="entry name" value="GT35_Glycogen_Phosphorylase"/>
    <property type="match status" value="1"/>
</dbReference>
<comment type="cofactor">
    <cofactor evidence="1 10">
        <name>pyridoxal 5'-phosphate</name>
        <dbReference type="ChEBI" id="CHEBI:597326"/>
    </cofactor>
</comment>
<feature type="modified residue" description="N6-(pyridoxal phosphate)lysine" evidence="9">
    <location>
        <position position="654"/>
    </location>
</feature>
<proteinExistence type="inferred from homology"/>
<comment type="catalytic activity">
    <reaction evidence="10">
        <text>[(1-&gt;4)-alpha-D-glucosyl](n) + phosphate = [(1-&gt;4)-alpha-D-glucosyl](n-1) + alpha-D-glucose 1-phosphate</text>
        <dbReference type="Rhea" id="RHEA:41732"/>
        <dbReference type="Rhea" id="RHEA-COMP:9584"/>
        <dbReference type="Rhea" id="RHEA-COMP:9586"/>
        <dbReference type="ChEBI" id="CHEBI:15444"/>
        <dbReference type="ChEBI" id="CHEBI:43474"/>
        <dbReference type="ChEBI" id="CHEBI:58601"/>
        <dbReference type="EC" id="2.4.1.1"/>
    </reaction>
</comment>
<dbReference type="Gene3D" id="3.40.50.2000">
    <property type="entry name" value="Glycogen Phosphorylase B"/>
    <property type="match status" value="2"/>
</dbReference>
<dbReference type="EC" id="2.4.1.1" evidence="10"/>
<keyword evidence="12" id="KW-1185">Reference proteome</keyword>
<evidence type="ECO:0000313" key="11">
    <source>
        <dbReference type="EMBL" id="WOC32339.1"/>
    </source>
</evidence>
<keyword evidence="3" id="KW-0597">Phosphoprotein</keyword>
<dbReference type="GO" id="GO:0030170">
    <property type="term" value="F:pyridoxal phosphate binding"/>
    <property type="evidence" value="ECO:0007669"/>
    <property type="project" value="InterPro"/>
</dbReference>
<dbReference type="AlphaFoldDB" id="A0AA97DAK6"/>
<dbReference type="GO" id="GO:0005980">
    <property type="term" value="P:glycogen catabolic process"/>
    <property type="evidence" value="ECO:0007669"/>
    <property type="project" value="TreeGrafter"/>
</dbReference>
<keyword evidence="6 10" id="KW-0808">Transferase</keyword>
<dbReference type="PIRSF" id="PIRSF000460">
    <property type="entry name" value="Pprylas_GlgP"/>
    <property type="match status" value="1"/>
</dbReference>
<dbReference type="KEGG" id="carl:PXC00_00290"/>
<accession>A0AA97DAK6</accession>
<comment type="function">
    <text evidence="10">Allosteric enzyme that catalyzes the rate-limiting step in glycogen catabolism, the phosphorolytic cleavage of glycogen to produce glucose-1-phosphate, and plays a central role in maintaining cellular and organismal glucose homeostasis.</text>
</comment>
<protein>
    <recommendedName>
        <fullName evidence="10">Alpha-1,4 glucan phosphorylase</fullName>
        <ecNumber evidence="10">2.4.1.1</ecNumber>
    </recommendedName>
</protein>
<dbReference type="InterPro" id="IPR011833">
    <property type="entry name" value="Glycg_phsphrylas"/>
</dbReference>
<keyword evidence="7 9" id="KW-0663">Pyridoxal phosphate</keyword>
<evidence type="ECO:0000256" key="8">
    <source>
        <dbReference type="ARBA" id="ARBA00023277"/>
    </source>
</evidence>
<reference evidence="11 12" key="1">
    <citation type="submission" date="2024-06" db="EMBL/GenBank/DDBJ databases">
        <title>Caproicibacterium argilliputei sp. nov, a novel caproic acid producing anaerobic bacterium isolated from pit mud.</title>
        <authorList>
            <person name="Xia S."/>
        </authorList>
    </citation>
    <scope>NUCLEOTIDE SEQUENCE [LARGE SCALE GENOMIC DNA]</scope>
    <source>
        <strain evidence="11 12">ZCY20-5</strain>
    </source>
</reference>
<gene>
    <name evidence="11" type="ORF">PXC00_00290</name>
</gene>
<sequence>MEYRHSAQQIKKKILAKLEHNFGVGLENATNDQLYKSVALLAREMMEQGRSEFMAEAEKKQAKQVYYLCMEFLLGRSLKNTLFNLGIEEAFREALQQMDVKLETLYDCEPDAGLGNGGLGRLAACFMDALATGQYPSTGYSLCYEYGIFRQKLVDGWQTELPDFWLPGGRIWLHEIPEKAVEVHFRGHVEEHWDSSYHETIHKDYTTILAIPCDLFIAGMGGKGISRLRLWKSKGQAFDMGLFNSGNYMRAMEENAMAETITKVLYPDDNHSEGKSLRLTQQYFLVSASIQDIIRTHLFQYSTLDNLPEKVAIHMNDTHPVLAIPELMRIMLDECGYDWDRAWDLTTRTLAYTNHTVMKEALECWDQDLFRMQLPRIYQIVEEINRRFCQQMHDLGVDGYKVGRMAPLNDGYVKMANLAVVGSHCVNGVSTLHSEILKETVFHDFYTEMPDKFTNVTNGIAHRRWLNQSNPELAALLTEKIGKEYIYDASQLKKLEAYKEDKTVLQELAKIKRRNKERLAAYIARENHLTLDPNSIFDVQVKRMHEYKRQHLNALNILATYLWLKSHPNADFTPHTYIFGAKAAPGYYFAKQMIRFIYELGEVINHDPAVSSRMKVVYVEDYRVTLAELMIPAADISEQISLAGTEASGTSNMKFMINGAVTLGTLDGANVEIHDSVGDDNMLLFGMTTPEVEALRAAGYHPDQIYYNNPAVHGAIDFLRGGINGVDFSDIANSLTGNDPYMVLADFESYQRAQAKAMQLYANPETWQRMCLCNIANAGRFAADRAIREYAERIWHCAPLTEKTEN</sequence>
<dbReference type="Pfam" id="PF00343">
    <property type="entry name" value="Phosphorylase"/>
    <property type="match status" value="1"/>
</dbReference>
<evidence type="ECO:0000256" key="10">
    <source>
        <dbReference type="RuleBase" id="RU000587"/>
    </source>
</evidence>
<dbReference type="PANTHER" id="PTHR11468">
    <property type="entry name" value="GLYCOGEN PHOSPHORYLASE"/>
    <property type="match status" value="1"/>
</dbReference>
<dbReference type="FunFam" id="3.40.50.2000:FF:000005">
    <property type="entry name" value="Alpha-1,4 glucan phosphorylase"/>
    <property type="match status" value="1"/>
</dbReference>
<dbReference type="RefSeq" id="WP_275847006.1">
    <property type="nucleotide sequence ID" value="NZ_CP135996.1"/>
</dbReference>
<evidence type="ECO:0000256" key="3">
    <source>
        <dbReference type="ARBA" id="ARBA00022553"/>
    </source>
</evidence>
<reference evidence="12" key="3">
    <citation type="submission" date="2024-06" db="EMBL/GenBank/DDBJ databases">
        <authorList>
            <person name="Zeng C."/>
        </authorList>
    </citation>
    <scope>NUCLEOTIDE SEQUENCE [LARGE SCALE GENOMIC DNA]</scope>
    <source>
        <strain evidence="12">ZCY20-5</strain>
    </source>
</reference>
<organism evidence="11 12">
    <name type="scientific">Caproicibacterium argilliputei</name>
    <dbReference type="NCBI Taxonomy" id="3030016"/>
    <lineage>
        <taxon>Bacteria</taxon>
        <taxon>Bacillati</taxon>
        <taxon>Bacillota</taxon>
        <taxon>Clostridia</taxon>
        <taxon>Eubacteriales</taxon>
        <taxon>Oscillospiraceae</taxon>
        <taxon>Caproicibacterium</taxon>
    </lineage>
</organism>
<dbReference type="InterPro" id="IPR000811">
    <property type="entry name" value="Glyco_trans_35"/>
</dbReference>
<evidence type="ECO:0000256" key="1">
    <source>
        <dbReference type="ARBA" id="ARBA00001933"/>
    </source>
</evidence>
<comment type="similarity">
    <text evidence="2 10">Belongs to the glycogen phosphorylase family.</text>
</comment>
<evidence type="ECO:0000256" key="4">
    <source>
        <dbReference type="ARBA" id="ARBA00022600"/>
    </source>
</evidence>
<reference evidence="12" key="2">
    <citation type="submission" date="2024-06" db="EMBL/GenBank/DDBJ databases">
        <title>Caproicibacterium argilliputei sp. nov, a novel caproic acid producing anaerobic bacterium isolated from pit mud.</title>
        <authorList>
            <person name="Zeng C."/>
        </authorList>
    </citation>
    <scope>NUCLEOTIDE SEQUENCE [LARGE SCALE GENOMIC DNA]</scope>
    <source>
        <strain evidence="12">ZCY20-5</strain>
    </source>
</reference>
<evidence type="ECO:0000313" key="12">
    <source>
        <dbReference type="Proteomes" id="UP001300604"/>
    </source>
</evidence>
<evidence type="ECO:0000256" key="9">
    <source>
        <dbReference type="PIRSR" id="PIRSR000460-1"/>
    </source>
</evidence>
<dbReference type="SUPFAM" id="SSF53756">
    <property type="entry name" value="UDP-Glycosyltransferase/glycogen phosphorylase"/>
    <property type="match status" value="1"/>
</dbReference>
<dbReference type="FunFam" id="3.40.50.2000:FF:000153">
    <property type="entry name" value="Alpha-1,4 glucan phosphorylase"/>
    <property type="match status" value="1"/>
</dbReference>
<dbReference type="GO" id="GO:0005737">
    <property type="term" value="C:cytoplasm"/>
    <property type="evidence" value="ECO:0007669"/>
    <property type="project" value="TreeGrafter"/>
</dbReference>
<dbReference type="EMBL" id="CP135996">
    <property type="protein sequence ID" value="WOC32339.1"/>
    <property type="molecule type" value="Genomic_DNA"/>
</dbReference>
<evidence type="ECO:0000256" key="7">
    <source>
        <dbReference type="ARBA" id="ARBA00022898"/>
    </source>
</evidence>
<dbReference type="NCBIfam" id="TIGR02093">
    <property type="entry name" value="P_ylase"/>
    <property type="match status" value="1"/>
</dbReference>
<evidence type="ECO:0000256" key="2">
    <source>
        <dbReference type="ARBA" id="ARBA00006047"/>
    </source>
</evidence>
<keyword evidence="4" id="KW-0321">Glycogen metabolism</keyword>
<dbReference type="PANTHER" id="PTHR11468:SF3">
    <property type="entry name" value="GLYCOGEN PHOSPHORYLASE, LIVER FORM"/>
    <property type="match status" value="1"/>
</dbReference>
<dbReference type="GO" id="GO:0008184">
    <property type="term" value="F:glycogen phosphorylase activity"/>
    <property type="evidence" value="ECO:0007669"/>
    <property type="project" value="InterPro"/>
</dbReference>
<keyword evidence="5 10" id="KW-0328">Glycosyltransferase</keyword>
<dbReference type="Proteomes" id="UP001300604">
    <property type="component" value="Chromosome"/>
</dbReference>
<evidence type="ECO:0000256" key="5">
    <source>
        <dbReference type="ARBA" id="ARBA00022676"/>
    </source>
</evidence>
<evidence type="ECO:0000256" key="6">
    <source>
        <dbReference type="ARBA" id="ARBA00022679"/>
    </source>
</evidence>